<sequence length="162" mass="17213">MSDTLQPLNRRTEAAIVDLLSREHLMTVACNRADGFPQATTVGYINDGLRLYFMVSRASQKFGNLRHDPRASIAIRSRSGGSAVGLSMGGHVVEVTDEATAAGLSEQMATRFPGVHVYCPSGESTALLQFTPVVVSAVGVVEGRSDPTGFAVVPREPPPSRS</sequence>
<dbReference type="EMBL" id="JACHFZ010000001">
    <property type="protein sequence ID" value="MBB5291297.1"/>
    <property type="molecule type" value="Genomic_DNA"/>
</dbReference>
<dbReference type="InterPro" id="IPR011576">
    <property type="entry name" value="Pyridox_Oxase_N"/>
</dbReference>
<dbReference type="PANTHER" id="PTHR35176:SF6">
    <property type="entry name" value="HEME OXYGENASE HI_0854-RELATED"/>
    <property type="match status" value="1"/>
</dbReference>
<dbReference type="SUPFAM" id="SSF50475">
    <property type="entry name" value="FMN-binding split barrel"/>
    <property type="match status" value="1"/>
</dbReference>
<feature type="domain" description="Pyridoxamine 5'-phosphate oxidase N-terminal" evidence="2">
    <location>
        <begin position="13"/>
        <end position="136"/>
    </location>
</feature>
<evidence type="ECO:0000259" key="2">
    <source>
        <dbReference type="Pfam" id="PF01243"/>
    </source>
</evidence>
<dbReference type="Gene3D" id="2.30.110.10">
    <property type="entry name" value="Electron Transport, Fmn-binding Protein, Chain A"/>
    <property type="match status" value="1"/>
</dbReference>
<accession>A0A7W8MGL7</accession>
<dbReference type="InterPro" id="IPR012349">
    <property type="entry name" value="Split_barrel_FMN-bd"/>
</dbReference>
<dbReference type="Proteomes" id="UP000566663">
    <property type="component" value="Unassembled WGS sequence"/>
</dbReference>
<keyword evidence="4" id="KW-1185">Reference proteome</keyword>
<reference evidence="3 4" key="1">
    <citation type="submission" date="2020-08" db="EMBL/GenBank/DDBJ databases">
        <title>Genomic Encyclopedia of Type Strains, Phase IV (KMG-IV): sequencing the most valuable type-strain genomes for metagenomic binning, comparative biology and taxonomic classification.</title>
        <authorList>
            <person name="Goeker M."/>
        </authorList>
    </citation>
    <scope>NUCLEOTIDE SEQUENCE [LARGE SCALE GENOMIC DNA]</scope>
    <source>
        <strain evidence="3 4">DSM 25335</strain>
    </source>
</reference>
<organism evidence="3 4">
    <name type="scientific">Brevundimonas basaltis</name>
    <dbReference type="NCBI Taxonomy" id="472166"/>
    <lineage>
        <taxon>Bacteria</taxon>
        <taxon>Pseudomonadati</taxon>
        <taxon>Pseudomonadota</taxon>
        <taxon>Alphaproteobacteria</taxon>
        <taxon>Caulobacterales</taxon>
        <taxon>Caulobacteraceae</taxon>
        <taxon>Brevundimonas</taxon>
    </lineage>
</organism>
<dbReference type="GO" id="GO:0016627">
    <property type="term" value="F:oxidoreductase activity, acting on the CH-CH group of donors"/>
    <property type="evidence" value="ECO:0007669"/>
    <property type="project" value="TreeGrafter"/>
</dbReference>
<evidence type="ECO:0000256" key="1">
    <source>
        <dbReference type="ARBA" id="ARBA00023002"/>
    </source>
</evidence>
<keyword evidence="1" id="KW-0560">Oxidoreductase</keyword>
<protein>
    <submittedName>
        <fullName evidence="3">General stress protein 26</fullName>
    </submittedName>
</protein>
<gene>
    <name evidence="3" type="ORF">HNQ67_000793</name>
</gene>
<name>A0A7W8MGL7_9CAUL</name>
<evidence type="ECO:0000313" key="4">
    <source>
        <dbReference type="Proteomes" id="UP000566663"/>
    </source>
</evidence>
<dbReference type="GO" id="GO:0070967">
    <property type="term" value="F:coenzyme F420 binding"/>
    <property type="evidence" value="ECO:0007669"/>
    <property type="project" value="TreeGrafter"/>
</dbReference>
<proteinExistence type="predicted"/>
<dbReference type="PANTHER" id="PTHR35176">
    <property type="entry name" value="HEME OXYGENASE HI_0854-RELATED"/>
    <property type="match status" value="1"/>
</dbReference>
<evidence type="ECO:0000313" key="3">
    <source>
        <dbReference type="EMBL" id="MBB5291297.1"/>
    </source>
</evidence>
<dbReference type="InterPro" id="IPR052019">
    <property type="entry name" value="F420H2_bilvrd_red/Heme_oxyg"/>
</dbReference>
<comment type="caution">
    <text evidence="3">The sequence shown here is derived from an EMBL/GenBank/DDBJ whole genome shotgun (WGS) entry which is preliminary data.</text>
</comment>
<dbReference type="RefSeq" id="WP_183252505.1">
    <property type="nucleotide sequence ID" value="NZ_BAAAFF010000004.1"/>
</dbReference>
<dbReference type="GO" id="GO:0005829">
    <property type="term" value="C:cytosol"/>
    <property type="evidence" value="ECO:0007669"/>
    <property type="project" value="TreeGrafter"/>
</dbReference>
<dbReference type="Pfam" id="PF01243">
    <property type="entry name" value="PNPOx_N"/>
    <property type="match status" value="1"/>
</dbReference>
<dbReference type="AlphaFoldDB" id="A0A7W8MGL7"/>